<evidence type="ECO:0000313" key="1">
    <source>
        <dbReference type="EMBL" id="PPJ59497.1"/>
    </source>
</evidence>
<evidence type="ECO:0008006" key="3">
    <source>
        <dbReference type="Google" id="ProtNLM"/>
    </source>
</evidence>
<accession>A0A2S6CIE7</accession>
<dbReference type="Gene3D" id="3.40.50.300">
    <property type="entry name" value="P-loop containing nucleotide triphosphate hydrolases"/>
    <property type="match status" value="1"/>
</dbReference>
<dbReference type="OrthoDB" id="3512845at2759"/>
<protein>
    <recommendedName>
        <fullName evidence="3">NB-ARC domain-containing protein</fullName>
    </recommendedName>
</protein>
<name>A0A2S6CIE7_9PEZI</name>
<dbReference type="InterPro" id="IPR027417">
    <property type="entry name" value="P-loop_NTPase"/>
</dbReference>
<gene>
    <name evidence="1" type="ORF">CBER1_10001</name>
</gene>
<keyword evidence="2" id="KW-1185">Reference proteome</keyword>
<dbReference type="AlphaFoldDB" id="A0A2S6CIE7"/>
<dbReference type="Proteomes" id="UP000237631">
    <property type="component" value="Unassembled WGS sequence"/>
</dbReference>
<sequence length="204" mass="23288">MPGRKIGSQMPRALLTIEDIISAMQPILEIEPTERLVLILCGLPGSGKTSLSQAIVSANLTKWKYHSFDDRILISRQVNTGPKFPNPVPDLLHVWWAEAEFRKDLFNWLCTSKPGTGLVLDYTFSLQQEREEFKLVIEAAGVESQLVFLNFDEDILWARVCEKNQREEELKVPGFVKMTRATFEEDLVTFQKPQNEGEHIVRGT</sequence>
<reference evidence="2" key="1">
    <citation type="journal article" date="2017" name="bioRxiv">
        <title>Conservation of a gene cluster reveals novel cercosporin biosynthetic mechanisms and extends production to the genus Colletotrichum.</title>
        <authorList>
            <person name="de Jonge R."/>
            <person name="Ebert M.K."/>
            <person name="Huitt-Roehl C.R."/>
            <person name="Pal P."/>
            <person name="Suttle J.C."/>
            <person name="Spanner R.E."/>
            <person name="Neubauer J.D."/>
            <person name="Jurick W.M.II."/>
            <person name="Stott K.A."/>
            <person name="Secor G.A."/>
            <person name="Thomma B.P.H.J."/>
            <person name="Van de Peer Y."/>
            <person name="Townsend C.A."/>
            <person name="Bolton M.D."/>
        </authorList>
    </citation>
    <scope>NUCLEOTIDE SEQUENCE [LARGE SCALE GENOMIC DNA]</scope>
    <source>
        <strain evidence="2">CBS538.71</strain>
    </source>
</reference>
<organism evidence="1 2">
    <name type="scientific">Cercospora berteroae</name>
    <dbReference type="NCBI Taxonomy" id="357750"/>
    <lineage>
        <taxon>Eukaryota</taxon>
        <taxon>Fungi</taxon>
        <taxon>Dikarya</taxon>
        <taxon>Ascomycota</taxon>
        <taxon>Pezizomycotina</taxon>
        <taxon>Dothideomycetes</taxon>
        <taxon>Dothideomycetidae</taxon>
        <taxon>Mycosphaerellales</taxon>
        <taxon>Mycosphaerellaceae</taxon>
        <taxon>Cercospora</taxon>
    </lineage>
</organism>
<proteinExistence type="predicted"/>
<comment type="caution">
    <text evidence="1">The sequence shown here is derived from an EMBL/GenBank/DDBJ whole genome shotgun (WGS) entry which is preliminary data.</text>
</comment>
<dbReference type="EMBL" id="PNEN01000389">
    <property type="protein sequence ID" value="PPJ59497.1"/>
    <property type="molecule type" value="Genomic_DNA"/>
</dbReference>
<evidence type="ECO:0000313" key="2">
    <source>
        <dbReference type="Proteomes" id="UP000237631"/>
    </source>
</evidence>
<dbReference type="SUPFAM" id="SSF52540">
    <property type="entry name" value="P-loop containing nucleoside triphosphate hydrolases"/>
    <property type="match status" value="1"/>
</dbReference>
<dbReference type="Pfam" id="PF13671">
    <property type="entry name" value="AAA_33"/>
    <property type="match status" value="1"/>
</dbReference>